<sequence length="459" mass="47210">MRALSRPRPSATAVFAVAMGVLVTGCTQAVPGRPDAARPPVTVSAAPAPSPQAPVPLSPDGVATAATGAIQDVWRGAFPAAFGRPWNDIRTFAPVRTGHPATSRPPCVERVADLVGQAFYCPTADAVVWDADTLLPDLHRRFGSAGVMVALAHEVGHAVQSRLGIDAAQAGDPGRYPAVLLETMADCYAGVVFAKLAERPVAGLAVDPKARDAALLALVGFRDPLGVLPGNDSAHGNAFDRVSAFQDGFRDGAARCSGMTVDNRSFTQRRFGSAADQARGGDLPLPVLLEALQQDADQWFGALSPGWRVPPIGGASCPAHVPVTQGPVRFCAADGVLSIDQGALDTLHREVGDYAGATLLASRYGIALLAALGAETEGPAAGAAAVCLAGAYTGALVEPDGGFTLSPGDLDEAVQVLLTHDWAARDSAGGVDTTESGFDRVSRFRDGLLGGPHGCLPNR</sequence>
<proteinExistence type="predicted"/>
<evidence type="ECO:0000313" key="4">
    <source>
        <dbReference type="Proteomes" id="UP001296706"/>
    </source>
</evidence>
<comment type="caution">
    <text evidence="3">The sequence shown here is derived from an EMBL/GenBank/DDBJ whole genome shotgun (WGS) entry which is preliminary data.</text>
</comment>
<dbReference type="Pfam" id="PF04228">
    <property type="entry name" value="Zn_peptidase"/>
    <property type="match status" value="1"/>
</dbReference>
<dbReference type="InterPro" id="IPR007343">
    <property type="entry name" value="Uncharacterised_pept_Zn_put"/>
</dbReference>
<feature type="compositionally biased region" description="Low complexity" evidence="1">
    <location>
        <begin position="38"/>
        <end position="47"/>
    </location>
</feature>
<accession>A0ABX1R8F6</accession>
<evidence type="ECO:0000256" key="1">
    <source>
        <dbReference type="SAM" id="MobiDB-lite"/>
    </source>
</evidence>
<dbReference type="EMBL" id="JAAXKY010000007">
    <property type="protein sequence ID" value="NMH76297.1"/>
    <property type="molecule type" value="Genomic_DNA"/>
</dbReference>
<evidence type="ECO:0000313" key="3">
    <source>
        <dbReference type="EMBL" id="NMH76297.1"/>
    </source>
</evidence>
<keyword evidence="2" id="KW-0732">Signal</keyword>
<feature type="region of interest" description="Disordered" evidence="1">
    <location>
        <begin position="33"/>
        <end position="53"/>
    </location>
</feature>
<feature type="chain" id="PRO_5046875995" evidence="2">
    <location>
        <begin position="30"/>
        <end position="459"/>
    </location>
</feature>
<name>A0ABX1R8F6_9PSEU</name>
<reference evidence="3 4" key="1">
    <citation type="submission" date="2020-04" db="EMBL/GenBank/DDBJ databases">
        <authorList>
            <person name="Klaysubun C."/>
            <person name="Duangmal K."/>
            <person name="Lipun K."/>
        </authorList>
    </citation>
    <scope>NUCLEOTIDE SEQUENCE [LARGE SCALE GENOMIC DNA]</scope>
    <source>
        <strain evidence="3 4">JCM 11839</strain>
    </source>
</reference>
<protein>
    <submittedName>
        <fullName evidence="3">Metalloprotease-like protein</fullName>
    </submittedName>
</protein>
<feature type="signal peptide" evidence="2">
    <location>
        <begin position="1"/>
        <end position="29"/>
    </location>
</feature>
<dbReference type="Proteomes" id="UP001296706">
    <property type="component" value="Unassembled WGS sequence"/>
</dbReference>
<evidence type="ECO:0000256" key="2">
    <source>
        <dbReference type="SAM" id="SignalP"/>
    </source>
</evidence>
<keyword evidence="4" id="KW-1185">Reference proteome</keyword>
<organism evidence="3 4">
    <name type="scientific">Pseudonocardia xinjiangensis</name>
    <dbReference type="NCBI Taxonomy" id="75289"/>
    <lineage>
        <taxon>Bacteria</taxon>
        <taxon>Bacillati</taxon>
        <taxon>Actinomycetota</taxon>
        <taxon>Actinomycetes</taxon>
        <taxon>Pseudonocardiales</taxon>
        <taxon>Pseudonocardiaceae</taxon>
        <taxon>Pseudonocardia</taxon>
    </lineage>
</organism>
<gene>
    <name evidence="3" type="ORF">HF577_04135</name>
</gene>
<dbReference type="PROSITE" id="PS51257">
    <property type="entry name" value="PROKAR_LIPOPROTEIN"/>
    <property type="match status" value="1"/>
</dbReference>
<dbReference type="RefSeq" id="WP_169394378.1">
    <property type="nucleotide sequence ID" value="NZ_BAAAJH010000003.1"/>
</dbReference>